<evidence type="ECO:0000313" key="1">
    <source>
        <dbReference type="EMBL" id="RFT15600.1"/>
    </source>
</evidence>
<dbReference type="AlphaFoldDB" id="A0A3E2BLI0"/>
<proteinExistence type="predicted"/>
<dbReference type="EMBL" id="QUAH01000008">
    <property type="protein sequence ID" value="RFT15600.1"/>
    <property type="molecule type" value="Genomic_DNA"/>
</dbReference>
<organism evidence="1 2">
    <name type="scientific">Candidatus Saccharicenans subterraneus</name>
    <dbReference type="NCBI Taxonomy" id="2508984"/>
    <lineage>
        <taxon>Bacteria</taxon>
        <taxon>Candidatus Aminicenantota</taxon>
        <taxon>Candidatus Aminicenantia</taxon>
        <taxon>Candidatus Aminicenantales</taxon>
        <taxon>Candidatus Saccharicenantaceae</taxon>
        <taxon>Candidatus Saccharicenans</taxon>
    </lineage>
</organism>
<protein>
    <submittedName>
        <fullName evidence="1">Uncharacterized protein</fullName>
    </submittedName>
</protein>
<evidence type="ECO:0000313" key="2">
    <source>
        <dbReference type="Proteomes" id="UP000257323"/>
    </source>
</evidence>
<accession>A0A3E2BLI0</accession>
<sequence>MREISPSFSSWPLLKKISICQDYTRTGIKIETIFHVGNQSETLICPYPGFVL</sequence>
<reference evidence="1 2" key="1">
    <citation type="submission" date="2018-08" db="EMBL/GenBank/DDBJ databases">
        <title>Genome analysis of the thermophilic bacterium of the candidate phylum Aminicenantes from deep subsurface aquifer revealed its physiology and ecological role.</title>
        <authorList>
            <person name="Kadnikov V.V."/>
            <person name="Mardanov A.V."/>
            <person name="Beletsky A.V."/>
            <person name="Karnachuk O.V."/>
            <person name="Ravin N.V."/>
        </authorList>
    </citation>
    <scope>NUCLEOTIDE SEQUENCE [LARGE SCALE GENOMIC DNA]</scope>
    <source>
        <strain evidence="1">BY38</strain>
    </source>
</reference>
<name>A0A3E2BLI0_9BACT</name>
<dbReference type="Proteomes" id="UP000257323">
    <property type="component" value="Unassembled WGS sequence"/>
</dbReference>
<comment type="caution">
    <text evidence="1">The sequence shown here is derived from an EMBL/GenBank/DDBJ whole genome shotgun (WGS) entry which is preliminary data.</text>
</comment>
<gene>
    <name evidence="1" type="ORF">OP8BY_0248</name>
</gene>